<comment type="caution">
    <text evidence="1">The sequence shown here is derived from an EMBL/GenBank/DDBJ whole genome shotgun (WGS) entry which is preliminary data.</text>
</comment>
<keyword evidence="2" id="KW-1185">Reference proteome</keyword>
<dbReference type="AlphaFoldDB" id="A0A814JDL2"/>
<protein>
    <submittedName>
        <fullName evidence="1">Uncharacterized protein</fullName>
    </submittedName>
</protein>
<reference evidence="1" key="1">
    <citation type="submission" date="2021-02" db="EMBL/GenBank/DDBJ databases">
        <authorList>
            <person name="Nowell W R."/>
        </authorList>
    </citation>
    <scope>NUCLEOTIDE SEQUENCE</scope>
    <source>
        <strain evidence="1">Ploen Becks lab</strain>
    </source>
</reference>
<evidence type="ECO:0000313" key="1">
    <source>
        <dbReference type="EMBL" id="CAF1036145.1"/>
    </source>
</evidence>
<dbReference type="Proteomes" id="UP000663879">
    <property type="component" value="Unassembled WGS sequence"/>
</dbReference>
<proteinExistence type="predicted"/>
<organism evidence="1 2">
    <name type="scientific">Brachionus calyciflorus</name>
    <dbReference type="NCBI Taxonomy" id="104777"/>
    <lineage>
        <taxon>Eukaryota</taxon>
        <taxon>Metazoa</taxon>
        <taxon>Spiralia</taxon>
        <taxon>Gnathifera</taxon>
        <taxon>Rotifera</taxon>
        <taxon>Eurotatoria</taxon>
        <taxon>Monogononta</taxon>
        <taxon>Pseudotrocha</taxon>
        <taxon>Ploima</taxon>
        <taxon>Brachionidae</taxon>
        <taxon>Brachionus</taxon>
    </lineage>
</organism>
<accession>A0A814JDL2</accession>
<name>A0A814JDL2_9BILA</name>
<evidence type="ECO:0000313" key="2">
    <source>
        <dbReference type="Proteomes" id="UP000663879"/>
    </source>
</evidence>
<sequence>MPLNPPTAVANKNENLSNLAGSSNFSLKATIKAEVATDKPIVFEISILNTILYNFQTSPIEMRDDEETVVSEFDENAMKSLQCS</sequence>
<gene>
    <name evidence="1" type="ORF">OXX778_LOCUS18121</name>
</gene>
<dbReference type="EMBL" id="CAJNOC010004879">
    <property type="protein sequence ID" value="CAF1036145.1"/>
    <property type="molecule type" value="Genomic_DNA"/>
</dbReference>